<protein>
    <recommendedName>
        <fullName evidence="4">DUF2306 domain-containing protein</fullName>
    </recommendedName>
</protein>
<keyword evidence="1" id="KW-1133">Transmembrane helix</keyword>
<dbReference type="RefSeq" id="WP_344137611.1">
    <property type="nucleotide sequence ID" value="NZ_BAAALT010000215.1"/>
</dbReference>
<dbReference type="EMBL" id="BAAALT010000215">
    <property type="protein sequence ID" value="GAA1824893.1"/>
    <property type="molecule type" value="Genomic_DNA"/>
</dbReference>
<sequence length="172" mass="18357">MLAADIFGLPIPDAGPVFAAALTVHVAAGATAVVAGALAATARKRPGRHPATGKVYLVALATIFATAAVMAAIRWREDAYLFAIACIAFASGLFGWRARRSQRSGWTTHHGIGMAGSYIALLTGFYVDNGPFLPLWNRLPHLTYWLLPSAIGIPLTWLALHRFHARRKVAAG</sequence>
<accession>A0ABN2MH26</accession>
<evidence type="ECO:0008006" key="4">
    <source>
        <dbReference type="Google" id="ProtNLM"/>
    </source>
</evidence>
<feature type="transmembrane region" description="Helical" evidence="1">
    <location>
        <begin position="54"/>
        <end position="73"/>
    </location>
</feature>
<feature type="transmembrane region" description="Helical" evidence="1">
    <location>
        <begin position="79"/>
        <end position="96"/>
    </location>
</feature>
<gene>
    <name evidence="2" type="ORF">GCM10009682_51250</name>
</gene>
<feature type="transmembrane region" description="Helical" evidence="1">
    <location>
        <begin position="108"/>
        <end position="127"/>
    </location>
</feature>
<name>A0ABN2MH26_9ACTN</name>
<dbReference type="Proteomes" id="UP001500218">
    <property type="component" value="Unassembled WGS sequence"/>
</dbReference>
<comment type="caution">
    <text evidence="2">The sequence shown here is derived from an EMBL/GenBank/DDBJ whole genome shotgun (WGS) entry which is preliminary data.</text>
</comment>
<reference evidence="2 3" key="1">
    <citation type="journal article" date="2019" name="Int. J. Syst. Evol. Microbiol.">
        <title>The Global Catalogue of Microorganisms (GCM) 10K type strain sequencing project: providing services to taxonomists for standard genome sequencing and annotation.</title>
        <authorList>
            <consortium name="The Broad Institute Genomics Platform"/>
            <consortium name="The Broad Institute Genome Sequencing Center for Infectious Disease"/>
            <person name="Wu L."/>
            <person name="Ma J."/>
        </authorList>
    </citation>
    <scope>NUCLEOTIDE SEQUENCE [LARGE SCALE GENOMIC DNA]</scope>
    <source>
        <strain evidence="2 3">JCM 13250</strain>
    </source>
</reference>
<feature type="transmembrane region" description="Helical" evidence="1">
    <location>
        <begin position="17"/>
        <end position="42"/>
    </location>
</feature>
<evidence type="ECO:0000313" key="2">
    <source>
        <dbReference type="EMBL" id="GAA1824893.1"/>
    </source>
</evidence>
<proteinExistence type="predicted"/>
<evidence type="ECO:0000313" key="3">
    <source>
        <dbReference type="Proteomes" id="UP001500218"/>
    </source>
</evidence>
<keyword evidence="3" id="KW-1185">Reference proteome</keyword>
<evidence type="ECO:0000256" key="1">
    <source>
        <dbReference type="SAM" id="Phobius"/>
    </source>
</evidence>
<feature type="transmembrane region" description="Helical" evidence="1">
    <location>
        <begin position="142"/>
        <end position="160"/>
    </location>
</feature>
<keyword evidence="1" id="KW-0472">Membrane</keyword>
<keyword evidence="1" id="KW-0812">Transmembrane</keyword>
<organism evidence="2 3">
    <name type="scientific">Luedemannella flava</name>
    <dbReference type="NCBI Taxonomy" id="349316"/>
    <lineage>
        <taxon>Bacteria</taxon>
        <taxon>Bacillati</taxon>
        <taxon>Actinomycetota</taxon>
        <taxon>Actinomycetes</taxon>
        <taxon>Micromonosporales</taxon>
        <taxon>Micromonosporaceae</taxon>
        <taxon>Luedemannella</taxon>
    </lineage>
</organism>